<evidence type="ECO:0000313" key="3">
    <source>
        <dbReference type="EMBL" id="SMX71193.1"/>
    </source>
</evidence>
<evidence type="ECO:0000313" key="4">
    <source>
        <dbReference type="Proteomes" id="UP000234333"/>
    </source>
</evidence>
<name>A0A2H1I7Q4_9MICO</name>
<feature type="transmembrane region" description="Helical" evidence="2">
    <location>
        <begin position="77"/>
        <end position="99"/>
    </location>
</feature>
<keyword evidence="2" id="KW-0472">Membrane</keyword>
<keyword evidence="2" id="KW-1133">Transmembrane helix</keyword>
<dbReference type="Proteomes" id="UP000234333">
    <property type="component" value="Unassembled WGS sequence"/>
</dbReference>
<dbReference type="AlphaFoldDB" id="A0A2H1I7Q4"/>
<reference evidence="4" key="1">
    <citation type="submission" date="2017-03" db="EMBL/GenBank/DDBJ databases">
        <authorList>
            <person name="Monnet C."/>
        </authorList>
    </citation>
    <scope>NUCLEOTIDE SEQUENCE [LARGE SCALE GENOMIC DNA]</scope>
    <source>
        <strain evidence="4">CIP 102111</strain>
    </source>
</reference>
<proteinExistence type="predicted"/>
<feature type="region of interest" description="Disordered" evidence="1">
    <location>
        <begin position="1"/>
        <end position="22"/>
    </location>
</feature>
<organism evidence="3 4">
    <name type="scientific">Brevibacterium casei CIP 102111</name>
    <dbReference type="NCBI Taxonomy" id="1255625"/>
    <lineage>
        <taxon>Bacteria</taxon>
        <taxon>Bacillati</taxon>
        <taxon>Actinomycetota</taxon>
        <taxon>Actinomycetes</taxon>
        <taxon>Micrococcales</taxon>
        <taxon>Brevibacteriaceae</taxon>
        <taxon>Brevibacterium</taxon>
    </lineage>
</organism>
<feature type="transmembrane region" description="Helical" evidence="2">
    <location>
        <begin position="51"/>
        <end position="71"/>
    </location>
</feature>
<evidence type="ECO:0000256" key="2">
    <source>
        <dbReference type="SAM" id="Phobius"/>
    </source>
</evidence>
<feature type="compositionally biased region" description="Basic and acidic residues" evidence="1">
    <location>
        <begin position="1"/>
        <end position="13"/>
    </location>
</feature>
<dbReference type="InterPro" id="IPR019099">
    <property type="entry name" value="Uncharacterised_PGPGW_TM"/>
</dbReference>
<dbReference type="Pfam" id="PF09656">
    <property type="entry name" value="PGPGW"/>
    <property type="match status" value="1"/>
</dbReference>
<accession>A0A2H1I7Q4</accession>
<evidence type="ECO:0000256" key="1">
    <source>
        <dbReference type="SAM" id="MobiDB-lite"/>
    </source>
</evidence>
<gene>
    <name evidence="3" type="ORF">BC102111_00920</name>
</gene>
<keyword evidence="2" id="KW-0812">Transmembrane</keyword>
<dbReference type="EMBL" id="FXZC01000002">
    <property type="protein sequence ID" value="SMX71193.1"/>
    <property type="molecule type" value="Genomic_DNA"/>
</dbReference>
<sequence length="162" mass="18695">MADVDERPPDKRPAGWLSRHHKHGRPSWRRFRLGFLRWRMSVTANPHAARLYRFIVGGVGSLIVVIGLILVPLPGPGWLIVIIGLFVISTEFHWARHLLHFVRVRVEAWTHWIMRQPLWVRWAVGALTAAFVACVVWLVLRLIGIPDWVPHFGGVFEALDLR</sequence>
<protein>
    <submittedName>
        <fullName evidence="3">TIGR02611 family protein</fullName>
    </submittedName>
</protein>
<feature type="transmembrane region" description="Helical" evidence="2">
    <location>
        <begin position="119"/>
        <end position="140"/>
    </location>
</feature>